<keyword evidence="3" id="KW-1185">Reference proteome</keyword>
<evidence type="ECO:0000313" key="3">
    <source>
        <dbReference type="Proteomes" id="UP001385951"/>
    </source>
</evidence>
<feature type="region of interest" description="Disordered" evidence="1">
    <location>
        <begin position="1"/>
        <end position="63"/>
    </location>
</feature>
<dbReference type="Proteomes" id="UP001385951">
    <property type="component" value="Unassembled WGS sequence"/>
</dbReference>
<gene>
    <name evidence="2" type="ORF">QCA50_007475</name>
</gene>
<feature type="compositionally biased region" description="Basic residues" evidence="1">
    <location>
        <begin position="9"/>
        <end position="21"/>
    </location>
</feature>
<dbReference type="AlphaFoldDB" id="A0AAW0GKQ2"/>
<name>A0AAW0GKQ2_9APHY</name>
<evidence type="ECO:0000313" key="2">
    <source>
        <dbReference type="EMBL" id="KAK7689680.1"/>
    </source>
</evidence>
<accession>A0AAW0GKQ2</accession>
<proteinExistence type="predicted"/>
<organism evidence="2 3">
    <name type="scientific">Cerrena zonata</name>
    <dbReference type="NCBI Taxonomy" id="2478898"/>
    <lineage>
        <taxon>Eukaryota</taxon>
        <taxon>Fungi</taxon>
        <taxon>Dikarya</taxon>
        <taxon>Basidiomycota</taxon>
        <taxon>Agaricomycotina</taxon>
        <taxon>Agaricomycetes</taxon>
        <taxon>Polyporales</taxon>
        <taxon>Cerrenaceae</taxon>
        <taxon>Cerrena</taxon>
    </lineage>
</organism>
<protein>
    <submittedName>
        <fullName evidence="2">Uncharacterized protein</fullName>
    </submittedName>
</protein>
<comment type="caution">
    <text evidence="2">The sequence shown here is derived from an EMBL/GenBank/DDBJ whole genome shotgun (WGS) entry which is preliminary data.</text>
</comment>
<reference evidence="2 3" key="1">
    <citation type="submission" date="2022-09" db="EMBL/GenBank/DDBJ databases">
        <authorList>
            <person name="Palmer J.M."/>
        </authorList>
    </citation>
    <scope>NUCLEOTIDE SEQUENCE [LARGE SCALE GENOMIC DNA]</scope>
    <source>
        <strain evidence="2 3">DSM 7382</strain>
    </source>
</reference>
<dbReference type="EMBL" id="JASBNA010000008">
    <property type="protein sequence ID" value="KAK7689680.1"/>
    <property type="molecule type" value="Genomic_DNA"/>
</dbReference>
<sequence>MSNCGTPRGRGRGRGGSRGRGRGVGGGPPPQRGRGIGGPAPRGRGAHMLGAPAQGVPGIPRSHVTAVGVKRPAFGAAGRAIQVITNHFEMKIPQGLIYQYDGKVYKEIYFRVKMIPFNIIMISRNHPG</sequence>
<evidence type="ECO:0000256" key="1">
    <source>
        <dbReference type="SAM" id="MobiDB-lite"/>
    </source>
</evidence>